<dbReference type="GO" id="GO:0008360">
    <property type="term" value="P:regulation of cell shape"/>
    <property type="evidence" value="ECO:0007669"/>
    <property type="project" value="UniProtKB-KW"/>
</dbReference>
<feature type="active site" description="Proton acceptor" evidence="2">
    <location>
        <position position="73"/>
    </location>
</feature>
<comment type="function">
    <text evidence="2">Catalyzes the sequential condensation of isopentenyl diphosphate (IPP) with (2E,6E)-farnesyl diphosphate (E,E-FPP) to yield (2Z,6Z,10Z,14Z,18Z,22Z,26Z,30Z,34E,38E)-undecaprenyl diphosphate (di-trans,octa-cis-UPP). UPP is the precursor of glycosyl carrier lipid in the biosynthesis of bacterial cell wall polysaccharide components such as peptidoglycan and lipopolysaccharide.</text>
</comment>
<proteinExistence type="inferred from homology"/>
<feature type="binding site" evidence="2">
    <location>
        <position position="30"/>
    </location>
    <ligand>
        <name>substrate</name>
    </ligand>
</feature>
<keyword evidence="2" id="KW-0133">Cell shape</keyword>
<feature type="binding site" evidence="2">
    <location>
        <position position="25"/>
    </location>
    <ligand>
        <name>Mg(2+)</name>
        <dbReference type="ChEBI" id="CHEBI:18420"/>
    </ligand>
</feature>
<keyword evidence="2" id="KW-0573">Peptidoglycan synthesis</keyword>
<evidence type="ECO:0000313" key="3">
    <source>
        <dbReference type="EMBL" id="KMT65443.1"/>
    </source>
</evidence>
<dbReference type="GO" id="GO:0000287">
    <property type="term" value="F:magnesium ion binding"/>
    <property type="evidence" value="ECO:0007669"/>
    <property type="project" value="UniProtKB-UniRule"/>
</dbReference>
<dbReference type="STRING" id="1513271.XM47_08805"/>
<accession>A0A0J8GXH0</accession>
<keyword evidence="4" id="KW-1185">Reference proteome</keyword>
<dbReference type="InterPro" id="IPR018520">
    <property type="entry name" value="UPP_synth-like_CS"/>
</dbReference>
<organism evidence="3 4">
    <name type="scientific">Catenovulum maritimum</name>
    <dbReference type="NCBI Taxonomy" id="1513271"/>
    <lineage>
        <taxon>Bacteria</taxon>
        <taxon>Pseudomonadati</taxon>
        <taxon>Pseudomonadota</taxon>
        <taxon>Gammaproteobacteria</taxon>
        <taxon>Alteromonadales</taxon>
        <taxon>Alteromonadaceae</taxon>
        <taxon>Catenovulum</taxon>
    </lineage>
</organism>
<feature type="binding site" evidence="2">
    <location>
        <position position="38"/>
    </location>
    <ligand>
        <name>substrate</name>
    </ligand>
</feature>
<feature type="binding site" evidence="2">
    <location>
        <position position="188"/>
    </location>
    <ligand>
        <name>substrate</name>
    </ligand>
</feature>
<dbReference type="PATRIC" id="fig|1513271.3.peg.1795"/>
<reference evidence="3 4" key="1">
    <citation type="submission" date="2015-04" db="EMBL/GenBank/DDBJ databases">
        <title>Draft Genome Sequence of the Novel Agar-Digesting Marine Bacterium Q1.</title>
        <authorList>
            <person name="Li Y."/>
            <person name="Li D."/>
            <person name="Chen G."/>
            <person name="Du Z."/>
        </authorList>
    </citation>
    <scope>NUCLEOTIDE SEQUENCE [LARGE SCALE GENOMIC DNA]</scope>
    <source>
        <strain evidence="3 4">Q1</strain>
    </source>
</reference>
<name>A0A0J8GXH0_9ALTE</name>
<comment type="subunit">
    <text evidence="2">Homodimer.</text>
</comment>
<sequence>MTPALKQIEQISSDLYPKHVGIIMDGNGRWAKQQGKIRTFGHKAGVESVKTAVKFARQHQIEVLTLFAFSSENWKRPEQEVSVLMELFMFVLTKEVRRLHKNNVRLKVIGDLSRFSDKLQQKIKESEELTKENSGLVLAIAANYGGRWDIIEAMKKASMGKPVDQISEDDIDKNISLSEFSSLDLIIRTGGEQRISNFLLWQAAYAEFYFTQDLWPDFREESFAQAVLCFANRERRFGLTGDQVGKN</sequence>
<dbReference type="Proteomes" id="UP000037600">
    <property type="component" value="Unassembled WGS sequence"/>
</dbReference>
<protein>
    <recommendedName>
        <fullName evidence="2">Ditrans,polycis-undecaprenyl-diphosphate synthase ((2E,6E)-farnesyl-diphosphate specific)</fullName>
        <ecNumber evidence="2">2.5.1.31</ecNumber>
    </recommendedName>
    <alternativeName>
        <fullName evidence="2">Ditrans,polycis-undecaprenylcistransferase</fullName>
    </alternativeName>
    <alternativeName>
        <fullName evidence="2">Undecaprenyl diphosphate synthase</fullName>
        <shortName evidence="2">UDS</shortName>
    </alternativeName>
    <alternativeName>
        <fullName evidence="2">Undecaprenyl pyrophosphate synthase</fullName>
        <shortName evidence="2">UPP synthase</shortName>
    </alternativeName>
</protein>
<dbReference type="GO" id="GO:0016094">
    <property type="term" value="P:polyprenol biosynthetic process"/>
    <property type="evidence" value="ECO:0007669"/>
    <property type="project" value="TreeGrafter"/>
</dbReference>
<dbReference type="OrthoDB" id="4191603at2"/>
<evidence type="ECO:0000256" key="1">
    <source>
        <dbReference type="ARBA" id="ARBA00022679"/>
    </source>
</evidence>
<feature type="binding site" evidence="2">
    <location>
        <position position="207"/>
    </location>
    <ligand>
        <name>Mg(2+)</name>
        <dbReference type="ChEBI" id="CHEBI:18420"/>
    </ligand>
</feature>
<dbReference type="RefSeq" id="WP_048691711.1">
    <property type="nucleotide sequence ID" value="NZ_KQ130488.1"/>
</dbReference>
<dbReference type="HAMAP" id="MF_01139">
    <property type="entry name" value="ISPT"/>
    <property type="match status" value="1"/>
</dbReference>
<dbReference type="EC" id="2.5.1.31" evidence="2"/>
<dbReference type="GO" id="GO:0009252">
    <property type="term" value="P:peptidoglycan biosynthetic process"/>
    <property type="evidence" value="ECO:0007669"/>
    <property type="project" value="UniProtKB-UniRule"/>
</dbReference>
<comment type="similarity">
    <text evidence="2">Belongs to the UPP synthase family.</text>
</comment>
<dbReference type="GO" id="GO:0008834">
    <property type="term" value="F:ditrans,polycis-undecaprenyl-diphosphate synthase [(2E,6E)-farnesyl-diphosphate specific] activity"/>
    <property type="evidence" value="ECO:0007669"/>
    <property type="project" value="UniProtKB-UniRule"/>
</dbReference>
<feature type="binding site" evidence="2">
    <location>
        <position position="42"/>
    </location>
    <ligand>
        <name>substrate</name>
    </ligand>
</feature>
<evidence type="ECO:0000256" key="2">
    <source>
        <dbReference type="HAMAP-Rule" id="MF_01139"/>
    </source>
</evidence>
<feature type="binding site" evidence="2">
    <location>
        <begin position="70"/>
        <end position="72"/>
    </location>
    <ligand>
        <name>substrate</name>
    </ligand>
</feature>
<dbReference type="PROSITE" id="PS01066">
    <property type="entry name" value="UPP_SYNTHASE"/>
    <property type="match status" value="1"/>
</dbReference>
<dbReference type="Gene3D" id="3.40.1180.10">
    <property type="entry name" value="Decaprenyl diphosphate synthase-like"/>
    <property type="match status" value="1"/>
</dbReference>
<feature type="binding site" evidence="2">
    <location>
        <position position="76"/>
    </location>
    <ligand>
        <name>substrate</name>
    </ligand>
</feature>
<dbReference type="FunFam" id="3.40.1180.10:FF:000001">
    <property type="entry name" value="(2E,6E)-farnesyl-diphosphate-specific ditrans,polycis-undecaprenyl-diphosphate synthase"/>
    <property type="match status" value="1"/>
</dbReference>
<dbReference type="PANTHER" id="PTHR10291">
    <property type="entry name" value="DEHYDRODOLICHYL DIPHOSPHATE SYNTHASE FAMILY MEMBER"/>
    <property type="match status" value="1"/>
</dbReference>
<dbReference type="NCBIfam" id="TIGR00055">
    <property type="entry name" value="uppS"/>
    <property type="match status" value="1"/>
</dbReference>
<feature type="binding site" evidence="2">
    <location>
        <begin position="26"/>
        <end position="29"/>
    </location>
    <ligand>
        <name>substrate</name>
    </ligand>
</feature>
<keyword evidence="2" id="KW-0479">Metal-binding</keyword>
<gene>
    <name evidence="2" type="primary">uppS</name>
    <name evidence="3" type="ORF">XM47_08805</name>
</gene>
<keyword evidence="1 2" id="KW-0808">Transferase</keyword>
<dbReference type="AlphaFoldDB" id="A0A0J8GXH0"/>
<dbReference type="EMBL" id="LAZL01000011">
    <property type="protein sequence ID" value="KMT65443.1"/>
    <property type="molecule type" value="Genomic_DNA"/>
</dbReference>
<keyword evidence="2" id="KW-0460">Magnesium</keyword>
<comment type="catalytic activity">
    <reaction evidence="2">
        <text>8 isopentenyl diphosphate + (2E,6E)-farnesyl diphosphate = di-trans,octa-cis-undecaprenyl diphosphate + 8 diphosphate</text>
        <dbReference type="Rhea" id="RHEA:27551"/>
        <dbReference type="ChEBI" id="CHEBI:33019"/>
        <dbReference type="ChEBI" id="CHEBI:58405"/>
        <dbReference type="ChEBI" id="CHEBI:128769"/>
        <dbReference type="ChEBI" id="CHEBI:175763"/>
        <dbReference type="EC" id="2.5.1.31"/>
    </reaction>
</comment>
<dbReference type="GO" id="GO:0071555">
    <property type="term" value="P:cell wall organization"/>
    <property type="evidence" value="ECO:0007669"/>
    <property type="project" value="UniProtKB-KW"/>
</dbReference>
<dbReference type="GO" id="GO:0005829">
    <property type="term" value="C:cytosol"/>
    <property type="evidence" value="ECO:0007669"/>
    <property type="project" value="TreeGrafter"/>
</dbReference>
<comment type="cofactor">
    <cofactor evidence="2">
        <name>Mg(2+)</name>
        <dbReference type="ChEBI" id="CHEBI:18420"/>
    </cofactor>
    <text evidence="2">Binds 2 magnesium ions per subunit.</text>
</comment>
<dbReference type="CDD" id="cd00475">
    <property type="entry name" value="Cis_IPPS"/>
    <property type="match status" value="1"/>
</dbReference>
<comment type="caution">
    <text evidence="3">The sequence shown here is derived from an EMBL/GenBank/DDBJ whole genome shotgun (WGS) entry which is preliminary data.</text>
</comment>
<dbReference type="Pfam" id="PF01255">
    <property type="entry name" value="Prenyltransf"/>
    <property type="match status" value="1"/>
</dbReference>
<dbReference type="InterPro" id="IPR001441">
    <property type="entry name" value="UPP_synth-like"/>
</dbReference>
<dbReference type="InterPro" id="IPR036424">
    <property type="entry name" value="UPP_synth-like_sf"/>
</dbReference>
<feature type="active site" evidence="2">
    <location>
        <position position="25"/>
    </location>
</feature>
<dbReference type="PANTHER" id="PTHR10291:SF0">
    <property type="entry name" value="DEHYDRODOLICHYL DIPHOSPHATE SYNTHASE 2"/>
    <property type="match status" value="1"/>
</dbReference>
<keyword evidence="2" id="KW-0961">Cell wall biogenesis/degradation</keyword>
<dbReference type="SUPFAM" id="SSF64005">
    <property type="entry name" value="Undecaprenyl diphosphate synthase"/>
    <property type="match status" value="1"/>
</dbReference>
<evidence type="ECO:0000313" key="4">
    <source>
        <dbReference type="Proteomes" id="UP000037600"/>
    </source>
</evidence>
<feature type="binding site" evidence="2">
    <location>
        <begin position="194"/>
        <end position="196"/>
    </location>
    <ligand>
        <name>substrate</name>
    </ligand>
</feature>
<feature type="binding site" evidence="2">
    <location>
        <position position="74"/>
    </location>
    <ligand>
        <name>substrate</name>
    </ligand>
</feature>